<keyword evidence="4" id="KW-1185">Reference proteome</keyword>
<feature type="transmembrane region" description="Helical" evidence="1">
    <location>
        <begin position="86"/>
        <end position="105"/>
    </location>
</feature>
<protein>
    <recommendedName>
        <fullName evidence="5">DUF3147 family protein</fullName>
    </recommendedName>
</protein>
<keyword evidence="1" id="KW-0472">Membrane</keyword>
<dbReference type="EMBL" id="LR134473">
    <property type="protein sequence ID" value="VEI03632.1"/>
    <property type="molecule type" value="Genomic_DNA"/>
</dbReference>
<feature type="transmembrane region" description="Helical" evidence="1">
    <location>
        <begin position="61"/>
        <end position="80"/>
    </location>
</feature>
<dbReference type="Proteomes" id="UP000277858">
    <property type="component" value="Chromosome"/>
</dbReference>
<keyword evidence="2" id="KW-0732">Signal</keyword>
<feature type="chain" id="PRO_5018698929" description="DUF3147 family protein" evidence="2">
    <location>
        <begin position="19"/>
        <end position="109"/>
    </location>
</feature>
<organism evidence="3 4">
    <name type="scientific">Acidipropionibacterium jensenii</name>
    <dbReference type="NCBI Taxonomy" id="1749"/>
    <lineage>
        <taxon>Bacteria</taxon>
        <taxon>Bacillati</taxon>
        <taxon>Actinomycetota</taxon>
        <taxon>Actinomycetes</taxon>
        <taxon>Propionibacteriales</taxon>
        <taxon>Propionibacteriaceae</taxon>
        <taxon>Acidipropionibacterium</taxon>
    </lineage>
</organism>
<evidence type="ECO:0008006" key="5">
    <source>
        <dbReference type="Google" id="ProtNLM"/>
    </source>
</evidence>
<dbReference type="STRING" id="1122997.GCA_000425285_00210"/>
<evidence type="ECO:0000256" key="2">
    <source>
        <dbReference type="SAM" id="SignalP"/>
    </source>
</evidence>
<evidence type="ECO:0000256" key="1">
    <source>
        <dbReference type="SAM" id="Phobius"/>
    </source>
</evidence>
<feature type="transmembrane region" description="Helical" evidence="1">
    <location>
        <begin position="28"/>
        <end position="49"/>
    </location>
</feature>
<evidence type="ECO:0000313" key="4">
    <source>
        <dbReference type="Proteomes" id="UP000277858"/>
    </source>
</evidence>
<keyword evidence="1" id="KW-1133">Transmembrane helix</keyword>
<reference evidence="3 4" key="1">
    <citation type="submission" date="2018-12" db="EMBL/GenBank/DDBJ databases">
        <authorList>
            <consortium name="Pathogen Informatics"/>
        </authorList>
    </citation>
    <scope>NUCLEOTIDE SEQUENCE [LARGE SCALE GENOMIC DNA]</scope>
    <source>
        <strain evidence="3 4">NCTC13652</strain>
    </source>
</reference>
<keyword evidence="1" id="KW-0812">Transmembrane</keyword>
<dbReference type="AlphaFoldDB" id="A0A3S4VJZ6"/>
<name>A0A3S4VJZ6_9ACTN</name>
<gene>
    <name evidence="3" type="ORF">NCTC13652_01842</name>
</gene>
<feature type="signal peptide" evidence="2">
    <location>
        <begin position="1"/>
        <end position="18"/>
    </location>
</feature>
<proteinExistence type="predicted"/>
<accession>A0A3S4VJZ6</accession>
<sequence>MMWIAASIAALMMLAATAAERRLGPTAGGWITALPTAFAVTLAATGVESGWKTTAALAESSAIHVTAQVAFGIVTGLAVIKLGPWIGAVAGVATYVSLSAVVVMVPRGL</sequence>
<evidence type="ECO:0000313" key="3">
    <source>
        <dbReference type="EMBL" id="VEI03632.1"/>
    </source>
</evidence>